<evidence type="ECO:0000256" key="11">
    <source>
        <dbReference type="RuleBase" id="RU271113"/>
    </source>
</evidence>
<evidence type="ECO:0000256" key="12">
    <source>
        <dbReference type="SAM" id="MobiDB-lite"/>
    </source>
</evidence>
<gene>
    <name evidence="14" type="ORF">SEMRO_348_G123230.1</name>
</gene>
<evidence type="ECO:0000256" key="7">
    <source>
        <dbReference type="ARBA" id="ARBA00022853"/>
    </source>
</evidence>
<evidence type="ECO:0000313" key="14">
    <source>
        <dbReference type="EMBL" id="CAB9508466.1"/>
    </source>
</evidence>
<evidence type="ECO:0000256" key="1">
    <source>
        <dbReference type="ARBA" id="ARBA00004123"/>
    </source>
</evidence>
<feature type="region of interest" description="Disordered" evidence="12">
    <location>
        <begin position="1"/>
        <end position="76"/>
    </location>
</feature>
<accession>A0A9N8HBQ6</accession>
<dbReference type="InterPro" id="IPR030445">
    <property type="entry name" value="H3-K79_meTrfase"/>
</dbReference>
<sequence>MKLRSGTTKGDSRRRSTRNKGEKGAIERKRQATFQTAKRPAKRAPKRTAKRKRRPDYNPTSAGSEQTKGKARGKGGCVNYKWYGPTKAEDLLLCSESRDLSTLPKNTTLDIEWSSPSMGSEQKEGKAHRRGGYVDYEWSAPTEEKELACTDAHYLSTLPKDIIWSITSKPKVVTTTTVATSISHPEVPGVIYKFRVDTDVGTCERIWKDPRMEKELKQFSESCQGTSKDPYTSEQFMELFEQVAKEGGELGNSLEDIEFSDGFRTWRVAKSDSTKQNAAVYGRIMPKATEEIIRVMDITVSDKVLDLGHGLGNLCFQVSFTTGCEARGVELLEPRYVVSAAIHRKLAKVANDKKKSNPTEWDRRAGPVELKHGRIEDPALTTWLTGCTRIFVNNFNEVMDSRSDPTRGNDPVDTRIAALFANCRAGTVMVTLCSIRYLGLPHSQVLERRQRFGLKTPEESYASFFEVEEVEIGPQDECVSWGANSNPLIAYKYTRLQQAGGGKVPGPVFLCDNPVCALAREATPIPATVVRAGGELFMNSTCECGCSQRQTRDNGSKKQGSKKCKGPAWTA</sequence>
<evidence type="ECO:0000256" key="6">
    <source>
        <dbReference type="ARBA" id="ARBA00022691"/>
    </source>
</evidence>
<dbReference type="SUPFAM" id="SSF53335">
    <property type="entry name" value="S-adenosyl-L-methionine-dependent methyltransferases"/>
    <property type="match status" value="1"/>
</dbReference>
<comment type="subcellular location">
    <subcellularLocation>
        <location evidence="1 11">Nucleus</location>
    </subcellularLocation>
</comment>
<dbReference type="GO" id="GO:0006281">
    <property type="term" value="P:DNA repair"/>
    <property type="evidence" value="ECO:0007669"/>
    <property type="project" value="TreeGrafter"/>
</dbReference>
<evidence type="ECO:0000313" key="15">
    <source>
        <dbReference type="Proteomes" id="UP001153069"/>
    </source>
</evidence>
<evidence type="ECO:0000259" key="13">
    <source>
        <dbReference type="PROSITE" id="PS51569"/>
    </source>
</evidence>
<comment type="catalytic activity">
    <reaction evidence="10 11">
        <text>L-lysyl(79)-[histone H3] + 3 S-adenosyl-L-methionine = N(6),N(6),N(6)-trimethyl-L-lysyl(79)-[histone H3] + 3 S-adenosyl-L-homocysteine + 3 H(+)</text>
        <dbReference type="Rhea" id="RHEA:60328"/>
        <dbReference type="Rhea" id="RHEA-COMP:15549"/>
        <dbReference type="Rhea" id="RHEA-COMP:15552"/>
        <dbReference type="ChEBI" id="CHEBI:15378"/>
        <dbReference type="ChEBI" id="CHEBI:29969"/>
        <dbReference type="ChEBI" id="CHEBI:57856"/>
        <dbReference type="ChEBI" id="CHEBI:59789"/>
        <dbReference type="ChEBI" id="CHEBI:61961"/>
        <dbReference type="EC" id="2.1.1.360"/>
    </reaction>
</comment>
<feature type="region of interest" description="Disordered" evidence="12">
    <location>
        <begin position="547"/>
        <end position="571"/>
    </location>
</feature>
<dbReference type="GO" id="GO:0140956">
    <property type="term" value="F:histone H3K79 trimethyltransferase activity"/>
    <property type="evidence" value="ECO:0007669"/>
    <property type="project" value="UniProtKB-EC"/>
</dbReference>
<keyword evidence="5 11" id="KW-0808">Transferase</keyword>
<dbReference type="EMBL" id="CAICTM010000347">
    <property type="protein sequence ID" value="CAB9508466.1"/>
    <property type="molecule type" value="Genomic_DNA"/>
</dbReference>
<dbReference type="GO" id="GO:0000077">
    <property type="term" value="P:DNA damage checkpoint signaling"/>
    <property type="evidence" value="ECO:0007669"/>
    <property type="project" value="TreeGrafter"/>
</dbReference>
<dbReference type="OrthoDB" id="204102at2759"/>
<dbReference type="InterPro" id="IPR025789">
    <property type="entry name" value="DOT1_dom"/>
</dbReference>
<dbReference type="PROSITE" id="PS51569">
    <property type="entry name" value="DOT1"/>
    <property type="match status" value="1"/>
</dbReference>
<name>A0A9N8HBQ6_9STRA</name>
<keyword evidence="15" id="KW-1185">Reference proteome</keyword>
<protein>
    <recommendedName>
        <fullName evidence="3 11">Histone-lysine N-methyltransferase, H3 lysine-79 specific</fullName>
        <ecNumber evidence="2 11">2.1.1.360</ecNumber>
    </recommendedName>
    <alternativeName>
        <fullName evidence="9 11">Histone H3-K79 methyltransferase</fullName>
    </alternativeName>
</protein>
<evidence type="ECO:0000256" key="8">
    <source>
        <dbReference type="ARBA" id="ARBA00023242"/>
    </source>
</evidence>
<evidence type="ECO:0000256" key="5">
    <source>
        <dbReference type="ARBA" id="ARBA00022679"/>
    </source>
</evidence>
<comment type="caution">
    <text evidence="14">The sequence shown here is derived from an EMBL/GenBank/DDBJ whole genome shotgun (WGS) entry which is preliminary data.</text>
</comment>
<evidence type="ECO:0000256" key="9">
    <source>
        <dbReference type="ARBA" id="ARBA00029821"/>
    </source>
</evidence>
<dbReference type="PANTHER" id="PTHR21451">
    <property type="entry name" value="HISTONE H3 METHYLTRANSFERASE"/>
    <property type="match status" value="1"/>
</dbReference>
<evidence type="ECO:0000256" key="2">
    <source>
        <dbReference type="ARBA" id="ARBA00012190"/>
    </source>
</evidence>
<dbReference type="Gene3D" id="3.40.50.150">
    <property type="entry name" value="Vaccinia Virus protein VP39"/>
    <property type="match status" value="1"/>
</dbReference>
<evidence type="ECO:0000256" key="10">
    <source>
        <dbReference type="ARBA" id="ARBA00047770"/>
    </source>
</evidence>
<dbReference type="PANTHER" id="PTHR21451:SF0">
    <property type="entry name" value="HISTONE-LYSINE N-METHYLTRANSFERASE, H3 LYSINE-79 SPECIFIC"/>
    <property type="match status" value="1"/>
</dbReference>
<feature type="compositionally biased region" description="Basic residues" evidence="12">
    <location>
        <begin position="39"/>
        <end position="54"/>
    </location>
</feature>
<feature type="domain" description="DOT1" evidence="13">
    <location>
        <begin position="152"/>
        <end position="506"/>
    </location>
</feature>
<keyword evidence="4 11" id="KW-0489">Methyltransferase</keyword>
<organism evidence="14 15">
    <name type="scientific">Seminavis robusta</name>
    <dbReference type="NCBI Taxonomy" id="568900"/>
    <lineage>
        <taxon>Eukaryota</taxon>
        <taxon>Sar</taxon>
        <taxon>Stramenopiles</taxon>
        <taxon>Ochrophyta</taxon>
        <taxon>Bacillariophyta</taxon>
        <taxon>Bacillariophyceae</taxon>
        <taxon>Bacillariophycidae</taxon>
        <taxon>Naviculales</taxon>
        <taxon>Naviculaceae</taxon>
        <taxon>Seminavis</taxon>
    </lineage>
</organism>
<evidence type="ECO:0000256" key="4">
    <source>
        <dbReference type="ARBA" id="ARBA00022603"/>
    </source>
</evidence>
<reference evidence="14" key="1">
    <citation type="submission" date="2020-06" db="EMBL/GenBank/DDBJ databases">
        <authorList>
            <consortium name="Plant Systems Biology data submission"/>
        </authorList>
    </citation>
    <scope>NUCLEOTIDE SEQUENCE</scope>
    <source>
        <strain evidence="14">D6</strain>
    </source>
</reference>
<dbReference type="InterPro" id="IPR029063">
    <property type="entry name" value="SAM-dependent_MTases_sf"/>
</dbReference>
<feature type="compositionally biased region" description="Basic and acidic residues" evidence="12">
    <location>
        <begin position="10"/>
        <end position="30"/>
    </location>
</feature>
<dbReference type="Pfam" id="PF08123">
    <property type="entry name" value="DOT1"/>
    <property type="match status" value="1"/>
</dbReference>
<keyword evidence="6 11" id="KW-0949">S-adenosyl-L-methionine</keyword>
<evidence type="ECO:0000256" key="3">
    <source>
        <dbReference type="ARBA" id="ARBA00020987"/>
    </source>
</evidence>
<comment type="miscellaneous">
    <text evidence="11">In contrast to other lysine histone methyltransferases, it does not contain a SET domain, suggesting the existence of another mechanism for methylation of lysine residues of histones.</text>
</comment>
<comment type="similarity">
    <text evidence="11">Belongs to the class I-like SAM-binding methyltransferase superfamily. DOT1 family.</text>
</comment>
<dbReference type="GO" id="GO:0005634">
    <property type="term" value="C:nucleus"/>
    <property type="evidence" value="ECO:0007669"/>
    <property type="project" value="UniProtKB-SubCell"/>
</dbReference>
<dbReference type="GO" id="GO:0032259">
    <property type="term" value="P:methylation"/>
    <property type="evidence" value="ECO:0007669"/>
    <property type="project" value="UniProtKB-KW"/>
</dbReference>
<comment type="function">
    <text evidence="11">Histone methyltransferase that specifically trimethylates histone H3 to form H3K79me3. This methylation is required for telomere silencing and for the pachytene checkpoint during the meiotic cell cycle by allowing the recruitment of RAD9 to double strand breaks. Nucleosomes are preferred as substrate compared to free histone.</text>
</comment>
<keyword evidence="8 11" id="KW-0539">Nucleus</keyword>
<proteinExistence type="inferred from homology"/>
<dbReference type="EC" id="2.1.1.360" evidence="2 11"/>
<keyword evidence="7 11" id="KW-0156">Chromatin regulator</keyword>
<dbReference type="Proteomes" id="UP001153069">
    <property type="component" value="Unassembled WGS sequence"/>
</dbReference>
<dbReference type="AlphaFoldDB" id="A0A9N8HBQ6"/>